<dbReference type="InterPro" id="IPR013320">
    <property type="entry name" value="ConA-like_dom_sf"/>
</dbReference>
<dbReference type="EMBL" id="JAPQKO010000002">
    <property type="protein sequence ID" value="KAJ5179908.1"/>
    <property type="molecule type" value="Genomic_DNA"/>
</dbReference>
<sequence length="197" mass="22008">MPPFQLINSSDTVPGDGSLPPEFVLRAGPKTDIWAKPNAPQAFNAPILFQSMPLHAFTRARVSLNAEWQQEYDQGGLLLVLNTPDSKHHGTRQWVKAGIELTHGKPHLSVVTRDRWADWSLRPIPSGGNAATLEFAREADDSLWIYLVEGEQRSPLREVTWIFEKEVGELWIGVYAAQPSEGDGLAVKFSDLVIEKR</sequence>
<dbReference type="SUPFAM" id="SSF49899">
    <property type="entry name" value="Concanavalin A-like lectins/glucanases"/>
    <property type="match status" value="1"/>
</dbReference>
<dbReference type="Proteomes" id="UP001146351">
    <property type="component" value="Unassembled WGS sequence"/>
</dbReference>
<dbReference type="Gene3D" id="2.60.120.200">
    <property type="match status" value="1"/>
</dbReference>
<proteinExistence type="predicted"/>
<dbReference type="InterPro" id="IPR009784">
    <property type="entry name" value="DUF1349"/>
</dbReference>
<organism evidence="1 2">
    <name type="scientific">Penicillium capsulatum</name>
    <dbReference type="NCBI Taxonomy" id="69766"/>
    <lineage>
        <taxon>Eukaryota</taxon>
        <taxon>Fungi</taxon>
        <taxon>Dikarya</taxon>
        <taxon>Ascomycota</taxon>
        <taxon>Pezizomycotina</taxon>
        <taxon>Eurotiomycetes</taxon>
        <taxon>Eurotiomycetidae</taxon>
        <taxon>Eurotiales</taxon>
        <taxon>Aspergillaceae</taxon>
        <taxon>Penicillium</taxon>
    </lineage>
</organism>
<gene>
    <name evidence="1" type="ORF">N7492_003118</name>
</gene>
<accession>A0A9W9IIV4</accession>
<evidence type="ECO:0000313" key="1">
    <source>
        <dbReference type="EMBL" id="KAJ5179908.1"/>
    </source>
</evidence>
<name>A0A9W9IIV4_9EURO</name>
<keyword evidence="2" id="KW-1185">Reference proteome</keyword>
<evidence type="ECO:0000313" key="2">
    <source>
        <dbReference type="Proteomes" id="UP001146351"/>
    </source>
</evidence>
<dbReference type="PANTHER" id="PTHR35332:SF2">
    <property type="entry name" value="REGULATION OF ENOLASE PROTEIN 1"/>
    <property type="match status" value="1"/>
</dbReference>
<dbReference type="AlphaFoldDB" id="A0A9W9IIV4"/>
<dbReference type="PANTHER" id="PTHR35332">
    <property type="entry name" value="REGULATION OF ENOLASE PROTEIN 1"/>
    <property type="match status" value="1"/>
</dbReference>
<reference evidence="1" key="2">
    <citation type="journal article" date="2023" name="IMA Fungus">
        <title>Comparative genomic study of the Penicillium genus elucidates a diverse pangenome and 15 lateral gene transfer events.</title>
        <authorList>
            <person name="Petersen C."/>
            <person name="Sorensen T."/>
            <person name="Nielsen M.R."/>
            <person name="Sondergaard T.E."/>
            <person name="Sorensen J.L."/>
            <person name="Fitzpatrick D.A."/>
            <person name="Frisvad J.C."/>
            <person name="Nielsen K.L."/>
        </authorList>
    </citation>
    <scope>NUCLEOTIDE SEQUENCE</scope>
    <source>
        <strain evidence="1">IBT 21917</strain>
    </source>
</reference>
<protein>
    <submittedName>
        <fullName evidence="1">Uncharacterized protein</fullName>
    </submittedName>
</protein>
<dbReference type="Pfam" id="PF07081">
    <property type="entry name" value="DUF1349"/>
    <property type="match status" value="1"/>
</dbReference>
<comment type="caution">
    <text evidence="1">The sequence shown here is derived from an EMBL/GenBank/DDBJ whole genome shotgun (WGS) entry which is preliminary data.</text>
</comment>
<dbReference type="OrthoDB" id="42525at2759"/>
<reference evidence="1" key="1">
    <citation type="submission" date="2022-11" db="EMBL/GenBank/DDBJ databases">
        <authorList>
            <person name="Petersen C."/>
        </authorList>
    </citation>
    <scope>NUCLEOTIDE SEQUENCE</scope>
    <source>
        <strain evidence="1">IBT 21917</strain>
    </source>
</reference>